<feature type="signal peptide" evidence="2">
    <location>
        <begin position="1"/>
        <end position="16"/>
    </location>
</feature>
<protein>
    <recommendedName>
        <fullName evidence="5">Cytochrome c domain-containing protein</fullName>
    </recommendedName>
</protein>
<feature type="chain" id="PRO_5008127363" description="Cytochrome c domain-containing protein" evidence="2">
    <location>
        <begin position="17"/>
        <end position="357"/>
    </location>
</feature>
<dbReference type="Proteomes" id="UP000075883">
    <property type="component" value="Unassembled WGS sequence"/>
</dbReference>
<organism evidence="3 4">
    <name type="scientific">Anopheles culicifacies</name>
    <dbReference type="NCBI Taxonomy" id="139723"/>
    <lineage>
        <taxon>Eukaryota</taxon>
        <taxon>Metazoa</taxon>
        <taxon>Ecdysozoa</taxon>
        <taxon>Arthropoda</taxon>
        <taxon>Hexapoda</taxon>
        <taxon>Insecta</taxon>
        <taxon>Pterygota</taxon>
        <taxon>Neoptera</taxon>
        <taxon>Endopterygota</taxon>
        <taxon>Diptera</taxon>
        <taxon>Nematocera</taxon>
        <taxon>Culicoidea</taxon>
        <taxon>Culicidae</taxon>
        <taxon>Anophelinae</taxon>
        <taxon>Anopheles</taxon>
        <taxon>culicifacies species complex</taxon>
    </lineage>
</organism>
<evidence type="ECO:0000256" key="2">
    <source>
        <dbReference type="SAM" id="SignalP"/>
    </source>
</evidence>
<name>A0A182LRA7_9DIPT</name>
<dbReference type="EMBL" id="AXCM01010231">
    <property type="status" value="NOT_ANNOTATED_CDS"/>
    <property type="molecule type" value="Genomic_DNA"/>
</dbReference>
<feature type="region of interest" description="Disordered" evidence="1">
    <location>
        <begin position="271"/>
        <end position="292"/>
    </location>
</feature>
<feature type="compositionally biased region" description="Pro residues" evidence="1">
    <location>
        <begin position="327"/>
        <end position="342"/>
    </location>
</feature>
<reference evidence="3" key="2">
    <citation type="submission" date="2020-05" db="UniProtKB">
        <authorList>
            <consortium name="EnsemblMetazoa"/>
        </authorList>
    </citation>
    <scope>IDENTIFICATION</scope>
    <source>
        <strain evidence="3">A-37</strain>
    </source>
</reference>
<evidence type="ECO:0008006" key="5">
    <source>
        <dbReference type="Google" id="ProtNLM"/>
    </source>
</evidence>
<feature type="region of interest" description="Disordered" evidence="1">
    <location>
        <begin position="327"/>
        <end position="357"/>
    </location>
</feature>
<keyword evidence="2" id="KW-0732">Signal</keyword>
<dbReference type="EnsemblMetazoa" id="ACUA000017-RA">
    <property type="protein sequence ID" value="ACUA000017-PA"/>
    <property type="gene ID" value="ACUA000017"/>
</dbReference>
<sequence length="357" mass="36811">MIVMLWFYLKLHLGTTANITATCTGTGGVGATVTAATGCAAAATTTGSSSSSSSIGRTATAATAASRAGRIVLAPFEPTVQRAVRQIVVDGGLIDRHASIIASSDQGVGLERDSSMPSRLQRPYSVPVGMPNSVLAFWTDVCPARIASKARSRSSADQVVGAALNGAARRMPSRRAILYSVDDGMPNAFDALLAEIVPVRSASRALLSESSFHVFDGPSFFGVSMPSRCARCHSVVDGIPFSLGFISSPPAGGPPPLPLLLFVGGPGVTDPPAPPLPVTKLRPTDPDPPPLPPLPVLQPLPFSLYPVDWEEDELLLLLLLPLPLPCDPPPPTAPEPDRPPLLVPDEPDGGGGGGGGC</sequence>
<keyword evidence="4" id="KW-1185">Reference proteome</keyword>
<evidence type="ECO:0000256" key="1">
    <source>
        <dbReference type="SAM" id="MobiDB-lite"/>
    </source>
</evidence>
<accession>A0A182LRA7</accession>
<dbReference type="VEuPathDB" id="VectorBase:ACUA000017"/>
<evidence type="ECO:0000313" key="3">
    <source>
        <dbReference type="EnsemblMetazoa" id="ACUA000017-PA"/>
    </source>
</evidence>
<dbReference type="AlphaFoldDB" id="A0A182LRA7"/>
<reference evidence="4" key="1">
    <citation type="submission" date="2013-09" db="EMBL/GenBank/DDBJ databases">
        <title>The Genome Sequence of Anopheles culicifacies species A.</title>
        <authorList>
            <consortium name="The Broad Institute Genomics Platform"/>
            <person name="Neafsey D.E."/>
            <person name="Besansky N."/>
            <person name="Howell P."/>
            <person name="Walton C."/>
            <person name="Young S.K."/>
            <person name="Zeng Q."/>
            <person name="Gargeya S."/>
            <person name="Fitzgerald M."/>
            <person name="Haas B."/>
            <person name="Abouelleil A."/>
            <person name="Allen A.W."/>
            <person name="Alvarado L."/>
            <person name="Arachchi H.M."/>
            <person name="Berlin A.M."/>
            <person name="Chapman S.B."/>
            <person name="Gainer-Dewar J."/>
            <person name="Goldberg J."/>
            <person name="Griggs A."/>
            <person name="Gujja S."/>
            <person name="Hansen M."/>
            <person name="Howarth C."/>
            <person name="Imamovic A."/>
            <person name="Ireland A."/>
            <person name="Larimer J."/>
            <person name="McCowan C."/>
            <person name="Murphy C."/>
            <person name="Pearson M."/>
            <person name="Poon T.W."/>
            <person name="Priest M."/>
            <person name="Roberts A."/>
            <person name="Saif S."/>
            <person name="Shea T."/>
            <person name="Sisk P."/>
            <person name="Sykes S."/>
            <person name="Wortman J."/>
            <person name="Nusbaum C."/>
            <person name="Birren B."/>
        </authorList>
    </citation>
    <scope>NUCLEOTIDE SEQUENCE [LARGE SCALE GENOMIC DNA]</scope>
    <source>
        <strain evidence="4">A-37</strain>
    </source>
</reference>
<evidence type="ECO:0000313" key="4">
    <source>
        <dbReference type="Proteomes" id="UP000075883"/>
    </source>
</evidence>
<proteinExistence type="predicted"/>